<dbReference type="InterPro" id="IPR050593">
    <property type="entry name" value="LovG"/>
</dbReference>
<feature type="domain" description="Serine hydrolase" evidence="2">
    <location>
        <begin position="2"/>
        <end position="209"/>
    </location>
</feature>
<dbReference type="PANTHER" id="PTHR48070:SF6">
    <property type="entry name" value="ESTERASE OVCA2"/>
    <property type="match status" value="1"/>
</dbReference>
<dbReference type="GeneID" id="63684447"/>
<dbReference type="GO" id="GO:0005634">
    <property type="term" value="C:nucleus"/>
    <property type="evidence" value="ECO:0007669"/>
    <property type="project" value="TreeGrafter"/>
</dbReference>
<dbReference type="STRING" id="1858805.M5FUJ6"/>
<dbReference type="HOGENOM" id="CLU_647268_0_0_1"/>
<dbReference type="GO" id="GO:0005737">
    <property type="term" value="C:cytoplasm"/>
    <property type="evidence" value="ECO:0007669"/>
    <property type="project" value="TreeGrafter"/>
</dbReference>
<dbReference type="Pfam" id="PF03959">
    <property type="entry name" value="FSH1"/>
    <property type="match status" value="1"/>
</dbReference>
<dbReference type="RefSeq" id="XP_040623819.1">
    <property type="nucleotide sequence ID" value="XM_040769385.1"/>
</dbReference>
<keyword evidence="4" id="KW-1185">Reference proteome</keyword>
<dbReference type="OrthoDB" id="2094269at2759"/>
<dbReference type="Proteomes" id="UP000030653">
    <property type="component" value="Unassembled WGS sequence"/>
</dbReference>
<gene>
    <name evidence="3" type="ORF">DACRYDRAFT_112260</name>
</gene>
<dbReference type="GO" id="GO:0016787">
    <property type="term" value="F:hydrolase activity"/>
    <property type="evidence" value="ECO:0007669"/>
    <property type="project" value="UniProtKB-KW"/>
</dbReference>
<evidence type="ECO:0000256" key="1">
    <source>
        <dbReference type="ARBA" id="ARBA00022801"/>
    </source>
</evidence>
<dbReference type="EMBL" id="JH795879">
    <property type="protein sequence ID" value="EJT96921.1"/>
    <property type="molecule type" value="Genomic_DNA"/>
</dbReference>
<dbReference type="Gene3D" id="3.40.50.1820">
    <property type="entry name" value="alpha/beta hydrolase"/>
    <property type="match status" value="1"/>
</dbReference>
<accession>M5FUJ6</accession>
<dbReference type="SUPFAM" id="SSF53474">
    <property type="entry name" value="alpha/beta-Hydrolases"/>
    <property type="match status" value="1"/>
</dbReference>
<sequence length="424" mass="46047">MSKLRVLALHGYGQNTRIFRAQGMRNIEFVFLDAPHILYCPTPPTASLVDDNGFPLPPPLFPSPEDAPRGWCTSNAEKTRYYGLDASLEPVRALLARERIDQHISVLTYVSLARRAQEMINPSQLAHPSLHPLFANLSHPPLRFALLFSGFPPRDPPLSSLSTPSLHVLGRTDTHMPHADSLALARLCRGGRVEMHEGGHWLPTKKTWRGFRSAYMRGFLDRGESISRELKSPVPWGACGEGRGRGDGLLSCFAPVLQVETQAELDEPPSPSVHSSYPSSSLAVSFSSRLGEPIRVPVEQPAAAWVGTSFPVGGDSCASPSGRDMSPFDKIRGPIQQRVEKRAPDAEGTPIGSTLPSCASSAQLAISLPITTKSTFSSHHHLAPESGSLLSPDRPSHLTASISVTVTAEIMIPIATRPGPRWVR</sequence>
<reference evidence="3 4" key="1">
    <citation type="journal article" date="2012" name="Science">
        <title>The Paleozoic origin of enzymatic lignin decomposition reconstructed from 31 fungal genomes.</title>
        <authorList>
            <person name="Floudas D."/>
            <person name="Binder M."/>
            <person name="Riley R."/>
            <person name="Barry K."/>
            <person name="Blanchette R.A."/>
            <person name="Henrissat B."/>
            <person name="Martinez A.T."/>
            <person name="Otillar R."/>
            <person name="Spatafora J.W."/>
            <person name="Yadav J.S."/>
            <person name="Aerts A."/>
            <person name="Benoit I."/>
            <person name="Boyd A."/>
            <person name="Carlson A."/>
            <person name="Copeland A."/>
            <person name="Coutinho P.M."/>
            <person name="de Vries R.P."/>
            <person name="Ferreira P."/>
            <person name="Findley K."/>
            <person name="Foster B."/>
            <person name="Gaskell J."/>
            <person name="Glotzer D."/>
            <person name="Gorecki P."/>
            <person name="Heitman J."/>
            <person name="Hesse C."/>
            <person name="Hori C."/>
            <person name="Igarashi K."/>
            <person name="Jurgens J.A."/>
            <person name="Kallen N."/>
            <person name="Kersten P."/>
            <person name="Kohler A."/>
            <person name="Kuees U."/>
            <person name="Kumar T.K.A."/>
            <person name="Kuo A."/>
            <person name="LaButti K."/>
            <person name="Larrondo L.F."/>
            <person name="Lindquist E."/>
            <person name="Ling A."/>
            <person name="Lombard V."/>
            <person name="Lucas S."/>
            <person name="Lundell T."/>
            <person name="Martin R."/>
            <person name="McLaughlin D.J."/>
            <person name="Morgenstern I."/>
            <person name="Morin E."/>
            <person name="Murat C."/>
            <person name="Nagy L.G."/>
            <person name="Nolan M."/>
            <person name="Ohm R.A."/>
            <person name="Patyshakuliyeva A."/>
            <person name="Rokas A."/>
            <person name="Ruiz-Duenas F.J."/>
            <person name="Sabat G."/>
            <person name="Salamov A."/>
            <person name="Samejima M."/>
            <person name="Schmutz J."/>
            <person name="Slot J.C."/>
            <person name="St John F."/>
            <person name="Stenlid J."/>
            <person name="Sun H."/>
            <person name="Sun S."/>
            <person name="Syed K."/>
            <person name="Tsang A."/>
            <person name="Wiebenga A."/>
            <person name="Young D."/>
            <person name="Pisabarro A."/>
            <person name="Eastwood D.C."/>
            <person name="Martin F."/>
            <person name="Cullen D."/>
            <person name="Grigoriev I.V."/>
            <person name="Hibbett D.S."/>
        </authorList>
    </citation>
    <scope>NUCLEOTIDE SEQUENCE [LARGE SCALE GENOMIC DNA]</scope>
    <source>
        <strain evidence="3 4">DJM-731 SS1</strain>
    </source>
</reference>
<name>M5FUJ6_DACPD</name>
<proteinExistence type="predicted"/>
<evidence type="ECO:0000313" key="4">
    <source>
        <dbReference type="Proteomes" id="UP000030653"/>
    </source>
</evidence>
<organism evidence="3 4">
    <name type="scientific">Dacryopinax primogenitus (strain DJM 731)</name>
    <name type="common">Brown rot fungus</name>
    <dbReference type="NCBI Taxonomy" id="1858805"/>
    <lineage>
        <taxon>Eukaryota</taxon>
        <taxon>Fungi</taxon>
        <taxon>Dikarya</taxon>
        <taxon>Basidiomycota</taxon>
        <taxon>Agaricomycotina</taxon>
        <taxon>Dacrymycetes</taxon>
        <taxon>Dacrymycetales</taxon>
        <taxon>Dacrymycetaceae</taxon>
        <taxon>Dacryopinax</taxon>
    </lineage>
</organism>
<evidence type="ECO:0000259" key="2">
    <source>
        <dbReference type="Pfam" id="PF03959"/>
    </source>
</evidence>
<protein>
    <recommendedName>
        <fullName evidence="2">Serine hydrolase domain-containing protein</fullName>
    </recommendedName>
</protein>
<dbReference type="AlphaFoldDB" id="M5FUJ6"/>
<dbReference type="InterPro" id="IPR029058">
    <property type="entry name" value="AB_hydrolase_fold"/>
</dbReference>
<dbReference type="PANTHER" id="PTHR48070">
    <property type="entry name" value="ESTERASE OVCA2"/>
    <property type="match status" value="1"/>
</dbReference>
<keyword evidence="1" id="KW-0378">Hydrolase</keyword>
<dbReference type="InterPro" id="IPR005645">
    <property type="entry name" value="FSH-like_dom"/>
</dbReference>
<evidence type="ECO:0000313" key="3">
    <source>
        <dbReference type="EMBL" id="EJT96921.1"/>
    </source>
</evidence>